<dbReference type="InterPro" id="IPR002078">
    <property type="entry name" value="Sigma_54_int"/>
</dbReference>
<dbReference type="Gene3D" id="1.10.10.10">
    <property type="entry name" value="Winged helix-like DNA-binding domain superfamily/Winged helix DNA-binding domain"/>
    <property type="match status" value="1"/>
</dbReference>
<dbReference type="Gene3D" id="6.10.340.10">
    <property type="match status" value="1"/>
</dbReference>
<dbReference type="GO" id="GO:0016020">
    <property type="term" value="C:membrane"/>
    <property type="evidence" value="ECO:0007669"/>
    <property type="project" value="InterPro"/>
</dbReference>
<keyword evidence="7" id="KW-0472">Membrane</keyword>
<feature type="region of interest" description="Disordered" evidence="6">
    <location>
        <begin position="724"/>
        <end position="774"/>
    </location>
</feature>
<feature type="transmembrane region" description="Helical" evidence="7">
    <location>
        <begin position="363"/>
        <end position="385"/>
    </location>
</feature>
<dbReference type="Pfam" id="PF00158">
    <property type="entry name" value="Sigma54_activat"/>
    <property type="match status" value="1"/>
</dbReference>
<keyword evidence="4" id="KW-0238">DNA-binding</keyword>
<dbReference type="GO" id="GO:0005524">
    <property type="term" value="F:ATP binding"/>
    <property type="evidence" value="ECO:0007669"/>
    <property type="project" value="UniProtKB-KW"/>
</dbReference>
<dbReference type="InterPro" id="IPR003593">
    <property type="entry name" value="AAA+_ATPase"/>
</dbReference>
<dbReference type="SMART" id="SM00382">
    <property type="entry name" value="AAA"/>
    <property type="match status" value="1"/>
</dbReference>
<keyword evidence="7" id="KW-0812">Transmembrane</keyword>
<dbReference type="PROSITE" id="PS50045">
    <property type="entry name" value="SIGMA54_INTERACT_4"/>
    <property type="match status" value="1"/>
</dbReference>
<keyword evidence="2" id="KW-0067">ATP-binding</keyword>
<evidence type="ECO:0000259" key="9">
    <source>
        <dbReference type="PROSITE" id="PS50885"/>
    </source>
</evidence>
<dbReference type="GO" id="GO:0007165">
    <property type="term" value="P:signal transduction"/>
    <property type="evidence" value="ECO:0007669"/>
    <property type="project" value="InterPro"/>
</dbReference>
<dbReference type="GO" id="GO:0006355">
    <property type="term" value="P:regulation of DNA-templated transcription"/>
    <property type="evidence" value="ECO:0007669"/>
    <property type="project" value="InterPro"/>
</dbReference>
<dbReference type="AlphaFoldDB" id="A0A2Z6AY28"/>
<gene>
    <name evidence="10" type="ORF">DFE_1438</name>
</gene>
<feature type="domain" description="Sigma-54 factor interaction" evidence="8">
    <location>
        <begin position="478"/>
        <end position="707"/>
    </location>
</feature>
<sequence>MKTRVGILKNKWLRLTSLGLRGRLMAALIPSVVAILLIAGLANYGVAEQFINVALERFVRLQNLAVAHEVETFLEKCRQDILFAAHGQLSDKSMQDFLQNTAAAGGTKYLEFAYIAPNSDDHIFLYRRDDQVIRASGRDFTRITPNPLLLFGEIPKLKSGEVWISPVMETEHPLPRPGAENTMRRDQIIRFVTPYRMSSQKDAGLIILSIRASDIRDILTLFNSENSPLWAFPRSKELRYDYMIDPDGWMLFQSGEPNQTNQELTTYLARSAYQGTLGRPGLRNAFRPNSEHTRYWDMVQSIRGGTDSLSKVPEQHITSAVHDYYFAFSPVRFNGGGESGPIIYGGIVRVDRSILLVLAGYQYLDVMLVVTVSAILVIALLIYWLGRKLTAPIRMLSEQLNSLKDLENIKEIEIAYGGHDINELKNAVNSMIRRISRQMEEIREKDEAILNVNLREPADLAEEGCLLEEARLSLLPDIIGIGPEIMSLKNNALKAAQVDVDVLVVGETGTGKQLVAEAIHNHGSRKKGPFVSINCGALDENLLLDALFGHVKGAYTEARTDRNGAFHEANGGTLFLDEIQSASPKVQQSLLRALSVRRIKPLGSDTEIPVDVRIIAAANVDLTEMIKEGTFREDLYFRLKVVSIQTPALADHPENIPLLALHYLEQAETLTGRNGLQLSKGAMRRLCAYTWPGNIRELINAITRAAVMAETDVIQAEEIRLEGGLAEPRRAAPTAEEPPPTKQESVLDKATTDSQPTTDLNPRQAKAWPAILKNGGTSRSEYQELVGGNLSPRTANYDLNELVSKDMLNKVGKGPATRYVIPGQE</sequence>
<feature type="domain" description="HAMP" evidence="9">
    <location>
        <begin position="387"/>
        <end position="440"/>
    </location>
</feature>
<evidence type="ECO:0000256" key="5">
    <source>
        <dbReference type="ARBA" id="ARBA00023163"/>
    </source>
</evidence>
<dbReference type="GO" id="GO:0003677">
    <property type="term" value="F:DNA binding"/>
    <property type="evidence" value="ECO:0007669"/>
    <property type="project" value="UniProtKB-KW"/>
</dbReference>
<keyword evidence="3" id="KW-0805">Transcription regulation</keyword>
<dbReference type="InterPro" id="IPR027417">
    <property type="entry name" value="P-loop_NTPase"/>
</dbReference>
<dbReference type="PANTHER" id="PTHR32071:SF57">
    <property type="entry name" value="C4-DICARBOXYLATE TRANSPORT TRANSCRIPTIONAL REGULATORY PROTEIN DCTD"/>
    <property type="match status" value="1"/>
</dbReference>
<evidence type="ECO:0000259" key="8">
    <source>
        <dbReference type="PROSITE" id="PS50045"/>
    </source>
</evidence>
<dbReference type="FunFam" id="3.40.50.300:FF:000006">
    <property type="entry name" value="DNA-binding transcriptional regulator NtrC"/>
    <property type="match status" value="1"/>
</dbReference>
<protein>
    <submittedName>
        <fullName evidence="10">Sigma 54 interacting domain protein</fullName>
    </submittedName>
</protein>
<feature type="transmembrane region" description="Helical" evidence="7">
    <location>
        <begin position="20"/>
        <end position="42"/>
    </location>
</feature>
<dbReference type="OrthoDB" id="9763792at2"/>
<dbReference type="PROSITE" id="PS50885">
    <property type="entry name" value="HAMP"/>
    <property type="match status" value="1"/>
</dbReference>
<evidence type="ECO:0000313" key="10">
    <source>
        <dbReference type="EMBL" id="BBD08164.1"/>
    </source>
</evidence>
<accession>A0A2Z6AY28</accession>
<evidence type="ECO:0000256" key="2">
    <source>
        <dbReference type="ARBA" id="ARBA00022840"/>
    </source>
</evidence>
<dbReference type="EMBL" id="AP017378">
    <property type="protein sequence ID" value="BBD08164.1"/>
    <property type="molecule type" value="Genomic_DNA"/>
</dbReference>
<evidence type="ECO:0000256" key="4">
    <source>
        <dbReference type="ARBA" id="ARBA00023125"/>
    </source>
</evidence>
<dbReference type="InterPro" id="IPR025943">
    <property type="entry name" value="Sigma_54_int_dom_ATP-bd_2"/>
</dbReference>
<dbReference type="InterPro" id="IPR058031">
    <property type="entry name" value="AAA_lid_NorR"/>
</dbReference>
<organism evidence="10 11">
    <name type="scientific">Desulfovibrio ferrophilus</name>
    <dbReference type="NCBI Taxonomy" id="241368"/>
    <lineage>
        <taxon>Bacteria</taxon>
        <taxon>Pseudomonadati</taxon>
        <taxon>Thermodesulfobacteriota</taxon>
        <taxon>Desulfovibrionia</taxon>
        <taxon>Desulfovibrionales</taxon>
        <taxon>Desulfovibrionaceae</taxon>
        <taxon>Desulfovibrio</taxon>
    </lineage>
</organism>
<proteinExistence type="predicted"/>
<dbReference type="SUPFAM" id="SSF52540">
    <property type="entry name" value="P-loop containing nucleoside triphosphate hydrolases"/>
    <property type="match status" value="1"/>
</dbReference>
<dbReference type="InterPro" id="IPR003660">
    <property type="entry name" value="HAMP_dom"/>
</dbReference>
<keyword evidence="1" id="KW-0547">Nucleotide-binding</keyword>
<dbReference type="PROSITE" id="PS00688">
    <property type="entry name" value="SIGMA54_INTERACT_3"/>
    <property type="match status" value="1"/>
</dbReference>
<keyword evidence="7" id="KW-1133">Transmembrane helix</keyword>
<evidence type="ECO:0000313" key="11">
    <source>
        <dbReference type="Proteomes" id="UP000269883"/>
    </source>
</evidence>
<dbReference type="PROSITE" id="PS00676">
    <property type="entry name" value="SIGMA54_INTERACT_2"/>
    <property type="match status" value="1"/>
</dbReference>
<keyword evidence="5" id="KW-0804">Transcription</keyword>
<dbReference type="KEGG" id="dfl:DFE_1438"/>
<dbReference type="Gene3D" id="1.10.8.60">
    <property type="match status" value="1"/>
</dbReference>
<feature type="compositionally biased region" description="Polar residues" evidence="6">
    <location>
        <begin position="752"/>
        <end position="761"/>
    </location>
</feature>
<evidence type="ECO:0000256" key="1">
    <source>
        <dbReference type="ARBA" id="ARBA00022741"/>
    </source>
</evidence>
<evidence type="ECO:0000256" key="7">
    <source>
        <dbReference type="SAM" id="Phobius"/>
    </source>
</evidence>
<reference evidence="10 11" key="1">
    <citation type="journal article" date="2018" name="Sci. Adv.">
        <title>Multi-heme cytochromes provide a pathway for survival in energy-limited environments.</title>
        <authorList>
            <person name="Deng X."/>
            <person name="Dohmae N."/>
            <person name="Nealson K.H."/>
            <person name="Hashimoto K."/>
            <person name="Okamoto A."/>
        </authorList>
    </citation>
    <scope>NUCLEOTIDE SEQUENCE [LARGE SCALE GENOMIC DNA]</scope>
    <source>
        <strain evidence="10 11">IS5</strain>
    </source>
</reference>
<name>A0A2Z6AY28_9BACT</name>
<evidence type="ECO:0000256" key="6">
    <source>
        <dbReference type="SAM" id="MobiDB-lite"/>
    </source>
</evidence>
<dbReference type="InterPro" id="IPR025944">
    <property type="entry name" value="Sigma_54_int_dom_CS"/>
</dbReference>
<dbReference type="InterPro" id="IPR036388">
    <property type="entry name" value="WH-like_DNA-bd_sf"/>
</dbReference>
<dbReference type="Gene3D" id="3.40.50.300">
    <property type="entry name" value="P-loop containing nucleotide triphosphate hydrolases"/>
    <property type="match status" value="1"/>
</dbReference>
<keyword evidence="11" id="KW-1185">Reference proteome</keyword>
<dbReference type="Pfam" id="PF25601">
    <property type="entry name" value="AAA_lid_14"/>
    <property type="match status" value="1"/>
</dbReference>
<dbReference type="CDD" id="cd00009">
    <property type="entry name" value="AAA"/>
    <property type="match status" value="1"/>
</dbReference>
<dbReference type="PROSITE" id="PS00675">
    <property type="entry name" value="SIGMA54_INTERACT_1"/>
    <property type="match status" value="1"/>
</dbReference>
<dbReference type="Proteomes" id="UP000269883">
    <property type="component" value="Chromosome"/>
</dbReference>
<dbReference type="InterPro" id="IPR025662">
    <property type="entry name" value="Sigma_54_int_dom_ATP-bd_1"/>
</dbReference>
<dbReference type="PANTHER" id="PTHR32071">
    <property type="entry name" value="TRANSCRIPTIONAL REGULATORY PROTEIN"/>
    <property type="match status" value="1"/>
</dbReference>
<evidence type="ECO:0000256" key="3">
    <source>
        <dbReference type="ARBA" id="ARBA00023015"/>
    </source>
</evidence>